<keyword evidence="1" id="KW-0677">Repeat</keyword>
<sequence length="1059" mass="121676">MDPVSAIGLAASLIQIIKAGTQAYNTIKEINRSQTGMTDATYHSKELARAMEDVSLKLERCNSNSMNDSEQTLCALAVKCRQLSEDIIRLSERLTNKSRSWDLLFWMVQYDKYEKEKLMLESKLVAYRDQLGIHMTYLFNQKTQEKLNSLGKNASSQLHLLQDLQNDLNIISQNSIVASLSSDALEQIGRLSEIPEKAIEAIARSHIECRLSIKDTEARFDNVETAHAETFRWILEEDQQCNDPALLAVREHLVGWLSNGSGYFHILGKPGSGKSTLMKFLIRSTVTRVKLLEWAGEHHLIMAYFFFWKPGDPHQKLLRGLMTSILLAAVQNYPGLTETLFPTQWKSEVDHILTVGHSHIRTKHRFREDEINDAFKKLLEDPQVGQSHRLCFFLDGLDEHEEESINQDHFYLVNELKQFISLGNGRLKMCLSSREENAFEFNTRHQIRLQDLTRKDMERFVRARLNEFKSNTEVNFLASEVTARAEGVFLWTSLVVVRLCECLAADSGSNKLMEELKSLPTRLKDLYKSLLNSISPSTQQLTYLVFSLILQLAEYRTTLPPLLCLFLEDYNEDPEFIRNHPKFSDRCRSKDEGKYQSYDNHFIASQKLIRSYCMGLVEIRGKSLDTSQHHDHVVFTHRSILEFLQIENSKEMNAHNHDFKLAHAYPRLLYATLSICGFSESMDWFSHPVTLSAVIHESRSTTDHDIVAKLEAKLMPHYDYIFLFRDRRLSLDSSVWWTICEILGWGENVTPTVRVLTPSPLLVMAGGGEGHYLRHYMDNHEYSQVHRSIRGHLPLCLLQGIVRASLEDCNVFLECLSHSLNLAPLDIPPRNWEFGIGAILSGYMKIINEKHAATIGRAIEHLTKNLSVEYFLFDCQLYLNNIFFDWAGDFWPEKPHLEWQGPQGVERYFQGRNSIHFWDIIQTWIEDWELPNEKELIACAASHAQQLQALKGQNREFCPCLTRKLKEESDGFDDGSSQLPLLLTSPGLLAPSSRLKVTNLDDATVKEHATEDSGLEQDPTEIPDKSISPSMPQKTQWTRMNWLMMGFALLAAILLAWMR</sequence>
<keyword evidence="3" id="KW-0812">Transmembrane</keyword>
<dbReference type="OrthoDB" id="443402at2759"/>
<keyword evidence="3" id="KW-1133">Transmembrane helix</keyword>
<evidence type="ECO:0000256" key="2">
    <source>
        <dbReference type="SAM" id="MobiDB-lite"/>
    </source>
</evidence>
<dbReference type="PANTHER" id="PTHR10039:SF5">
    <property type="entry name" value="NACHT DOMAIN-CONTAINING PROTEIN"/>
    <property type="match status" value="1"/>
</dbReference>
<dbReference type="Proteomes" id="UP001152607">
    <property type="component" value="Unassembled WGS sequence"/>
</dbReference>
<protein>
    <recommendedName>
        <fullName evidence="4">Nephrocystin 3-like N-terminal domain-containing protein</fullName>
    </recommendedName>
</protein>
<dbReference type="PANTHER" id="PTHR10039">
    <property type="entry name" value="AMELOGENIN"/>
    <property type="match status" value="1"/>
</dbReference>
<dbReference type="EMBL" id="CAOQHR010000003">
    <property type="protein sequence ID" value="CAI6331787.1"/>
    <property type="molecule type" value="Genomic_DNA"/>
</dbReference>
<dbReference type="InterPro" id="IPR056884">
    <property type="entry name" value="NPHP3-like_N"/>
</dbReference>
<dbReference type="SUPFAM" id="SSF52540">
    <property type="entry name" value="P-loop containing nucleoside triphosphate hydrolases"/>
    <property type="match status" value="1"/>
</dbReference>
<keyword evidence="6" id="KW-1185">Reference proteome</keyword>
<keyword evidence="3" id="KW-0472">Membrane</keyword>
<gene>
    <name evidence="5" type="ORF">PDIGIT_LOCUS4816</name>
</gene>
<reference evidence="5" key="1">
    <citation type="submission" date="2023-01" db="EMBL/GenBank/DDBJ databases">
        <authorList>
            <person name="Van Ghelder C."/>
            <person name="Rancurel C."/>
        </authorList>
    </citation>
    <scope>NUCLEOTIDE SEQUENCE</scope>
    <source>
        <strain evidence="5">CNCM I-4278</strain>
    </source>
</reference>
<dbReference type="AlphaFoldDB" id="A0A9W4UCI9"/>
<feature type="transmembrane region" description="Helical" evidence="3">
    <location>
        <begin position="1040"/>
        <end position="1058"/>
    </location>
</feature>
<evidence type="ECO:0000313" key="6">
    <source>
        <dbReference type="Proteomes" id="UP001152607"/>
    </source>
</evidence>
<evidence type="ECO:0000313" key="5">
    <source>
        <dbReference type="EMBL" id="CAI6331787.1"/>
    </source>
</evidence>
<feature type="domain" description="Nephrocystin 3-like N-terminal" evidence="4">
    <location>
        <begin position="254"/>
        <end position="434"/>
    </location>
</feature>
<evidence type="ECO:0000259" key="4">
    <source>
        <dbReference type="Pfam" id="PF24883"/>
    </source>
</evidence>
<feature type="region of interest" description="Disordered" evidence="2">
    <location>
        <begin position="1007"/>
        <end position="1032"/>
    </location>
</feature>
<proteinExistence type="predicted"/>
<organism evidence="5 6">
    <name type="scientific">Periconia digitata</name>
    <dbReference type="NCBI Taxonomy" id="1303443"/>
    <lineage>
        <taxon>Eukaryota</taxon>
        <taxon>Fungi</taxon>
        <taxon>Dikarya</taxon>
        <taxon>Ascomycota</taxon>
        <taxon>Pezizomycotina</taxon>
        <taxon>Dothideomycetes</taxon>
        <taxon>Pleosporomycetidae</taxon>
        <taxon>Pleosporales</taxon>
        <taxon>Massarineae</taxon>
        <taxon>Periconiaceae</taxon>
        <taxon>Periconia</taxon>
    </lineage>
</organism>
<dbReference type="Gene3D" id="3.40.50.300">
    <property type="entry name" value="P-loop containing nucleotide triphosphate hydrolases"/>
    <property type="match status" value="1"/>
</dbReference>
<evidence type="ECO:0000256" key="3">
    <source>
        <dbReference type="SAM" id="Phobius"/>
    </source>
</evidence>
<accession>A0A9W4UCI9</accession>
<dbReference type="Pfam" id="PF24883">
    <property type="entry name" value="NPHP3_N"/>
    <property type="match status" value="1"/>
</dbReference>
<comment type="caution">
    <text evidence="5">The sequence shown here is derived from an EMBL/GenBank/DDBJ whole genome shotgun (WGS) entry which is preliminary data.</text>
</comment>
<evidence type="ECO:0000256" key="1">
    <source>
        <dbReference type="ARBA" id="ARBA00022737"/>
    </source>
</evidence>
<name>A0A9W4UCI9_9PLEO</name>
<dbReference type="InterPro" id="IPR027417">
    <property type="entry name" value="P-loop_NTPase"/>
</dbReference>